<proteinExistence type="predicted"/>
<gene>
    <name evidence="1" type="ORF">C461_12828</name>
</gene>
<evidence type="ECO:0000313" key="1">
    <source>
        <dbReference type="EMBL" id="EMA66059.1"/>
    </source>
</evidence>
<sequence>MASESCDVCERSVRIAGGIGDLWNFAFESTQGMTVELSDGSEFFLCFECMEALPDDHEPTADDVADLRERTDPVEGGGRDHFWHWG</sequence>
<keyword evidence="2" id="KW-1185">Reference proteome</keyword>
<dbReference type="Pfam" id="PF24442">
    <property type="entry name" value="DUF7561"/>
    <property type="match status" value="1"/>
</dbReference>
<name>M0P938_9EURY</name>
<reference evidence="1 2" key="1">
    <citation type="journal article" date="2014" name="PLoS Genet.">
        <title>Phylogenetically driven sequencing of extremely halophilic archaea reveals strategies for static and dynamic osmo-response.</title>
        <authorList>
            <person name="Becker E.A."/>
            <person name="Seitzer P.M."/>
            <person name="Tritt A."/>
            <person name="Larsen D."/>
            <person name="Krusor M."/>
            <person name="Yao A.I."/>
            <person name="Wu D."/>
            <person name="Madern D."/>
            <person name="Eisen J.A."/>
            <person name="Darling A.E."/>
            <person name="Facciotti M.T."/>
        </authorList>
    </citation>
    <scope>NUCLEOTIDE SEQUENCE [LARGE SCALE GENOMIC DNA]</scope>
    <source>
        <strain evidence="1 2">JCM 13560</strain>
    </source>
</reference>
<dbReference type="RefSeq" id="WP_008001858.1">
    <property type="nucleotide sequence ID" value="NZ_AOJI01000029.1"/>
</dbReference>
<evidence type="ECO:0008006" key="3">
    <source>
        <dbReference type="Google" id="ProtNLM"/>
    </source>
</evidence>
<evidence type="ECO:0000313" key="2">
    <source>
        <dbReference type="Proteomes" id="UP000011575"/>
    </source>
</evidence>
<dbReference type="Proteomes" id="UP000011575">
    <property type="component" value="Unassembled WGS sequence"/>
</dbReference>
<comment type="caution">
    <text evidence="1">The sequence shown here is derived from an EMBL/GenBank/DDBJ whole genome shotgun (WGS) entry which is preliminary data.</text>
</comment>
<dbReference type="STRING" id="1230454.C461_12828"/>
<dbReference type="InterPro" id="IPR055983">
    <property type="entry name" value="DUF7561"/>
</dbReference>
<dbReference type="AlphaFoldDB" id="M0P938"/>
<dbReference type="OrthoDB" id="190410at2157"/>
<accession>M0P938</accession>
<dbReference type="PATRIC" id="fig|1230454.4.peg.2576"/>
<dbReference type="EMBL" id="AOJI01000029">
    <property type="protein sequence ID" value="EMA66059.1"/>
    <property type="molecule type" value="Genomic_DNA"/>
</dbReference>
<organism evidence="1 2">
    <name type="scientific">Halorubrum aidingense JCM 13560</name>
    <dbReference type="NCBI Taxonomy" id="1230454"/>
    <lineage>
        <taxon>Archaea</taxon>
        <taxon>Methanobacteriati</taxon>
        <taxon>Methanobacteriota</taxon>
        <taxon>Stenosarchaea group</taxon>
        <taxon>Halobacteria</taxon>
        <taxon>Halobacteriales</taxon>
        <taxon>Haloferacaceae</taxon>
        <taxon>Halorubrum</taxon>
    </lineage>
</organism>
<protein>
    <recommendedName>
        <fullName evidence="3">Small CPxCG-related zinc finger protein</fullName>
    </recommendedName>
</protein>